<dbReference type="PROSITE" id="PS50975">
    <property type="entry name" value="ATP_GRASP"/>
    <property type="match status" value="1"/>
</dbReference>
<evidence type="ECO:0000256" key="2">
    <source>
        <dbReference type="ARBA" id="ARBA00022741"/>
    </source>
</evidence>
<keyword evidence="2 4" id="KW-0547">Nucleotide-binding</keyword>
<comment type="caution">
    <text evidence="7">The sequence shown here is derived from an EMBL/GenBank/DDBJ whole genome shotgun (WGS) entry which is preliminary data.</text>
</comment>
<dbReference type="Proteomes" id="UP000286746">
    <property type="component" value="Unassembled WGS sequence"/>
</dbReference>
<dbReference type="InterPro" id="IPR040570">
    <property type="entry name" value="LAL_C2"/>
</dbReference>
<dbReference type="EMBL" id="BHZD01000001">
    <property type="protein sequence ID" value="GCD47551.1"/>
    <property type="molecule type" value="Genomic_DNA"/>
</dbReference>
<dbReference type="Pfam" id="PF18603">
    <property type="entry name" value="LAL_C2"/>
    <property type="match status" value="1"/>
</dbReference>
<evidence type="ECO:0000259" key="6">
    <source>
        <dbReference type="PROSITE" id="PS50975"/>
    </source>
</evidence>
<dbReference type="InterPro" id="IPR011761">
    <property type="entry name" value="ATP-grasp"/>
</dbReference>
<feature type="region of interest" description="Disordered" evidence="5">
    <location>
        <begin position="412"/>
        <end position="450"/>
    </location>
</feature>
<evidence type="ECO:0000256" key="3">
    <source>
        <dbReference type="ARBA" id="ARBA00022840"/>
    </source>
</evidence>
<protein>
    <submittedName>
        <fullName evidence="7">Argininosuccinate lyase</fullName>
    </submittedName>
</protein>
<accession>A0A401WE41</accession>
<evidence type="ECO:0000256" key="4">
    <source>
        <dbReference type="PROSITE-ProRule" id="PRU00409"/>
    </source>
</evidence>
<gene>
    <name evidence="7" type="ORF">GKJPGBOP_07321</name>
</gene>
<dbReference type="Gene3D" id="3.40.50.20">
    <property type="match status" value="1"/>
</dbReference>
<dbReference type="Gene3D" id="3.30.470.20">
    <property type="entry name" value="ATP-grasp fold, B domain"/>
    <property type="match status" value="1"/>
</dbReference>
<dbReference type="GO" id="GO:0016829">
    <property type="term" value="F:lyase activity"/>
    <property type="evidence" value="ECO:0007669"/>
    <property type="project" value="UniProtKB-KW"/>
</dbReference>
<evidence type="ECO:0000256" key="5">
    <source>
        <dbReference type="SAM" id="MobiDB-lite"/>
    </source>
</evidence>
<name>A0A401WE41_STREY</name>
<feature type="domain" description="ATP-grasp" evidence="6">
    <location>
        <begin position="113"/>
        <end position="307"/>
    </location>
</feature>
<dbReference type="PANTHER" id="PTHR43585">
    <property type="entry name" value="FUMIPYRROLE BIOSYNTHESIS PROTEIN C"/>
    <property type="match status" value="1"/>
</dbReference>
<evidence type="ECO:0000313" key="7">
    <source>
        <dbReference type="EMBL" id="GCD47551.1"/>
    </source>
</evidence>
<evidence type="ECO:0000313" key="8">
    <source>
        <dbReference type="Proteomes" id="UP000286746"/>
    </source>
</evidence>
<dbReference type="GO" id="GO:0016874">
    <property type="term" value="F:ligase activity"/>
    <property type="evidence" value="ECO:0007669"/>
    <property type="project" value="UniProtKB-KW"/>
</dbReference>
<dbReference type="AlphaFoldDB" id="A0A401WE41"/>
<dbReference type="PANTHER" id="PTHR43585:SF2">
    <property type="entry name" value="ATP-GRASP ENZYME FSQD"/>
    <property type="match status" value="1"/>
</dbReference>
<dbReference type="Pfam" id="PF13535">
    <property type="entry name" value="ATP-grasp_4"/>
    <property type="match status" value="1"/>
</dbReference>
<keyword evidence="7" id="KW-0456">Lyase</keyword>
<dbReference type="Gene3D" id="3.30.1490.20">
    <property type="entry name" value="ATP-grasp fold, A domain"/>
    <property type="match status" value="1"/>
</dbReference>
<dbReference type="GO" id="GO:0005524">
    <property type="term" value="F:ATP binding"/>
    <property type="evidence" value="ECO:0007669"/>
    <property type="project" value="UniProtKB-UniRule"/>
</dbReference>
<keyword evidence="8" id="KW-1185">Reference proteome</keyword>
<sequence length="450" mass="46912">MTVVCLEALTFGLGHLTRAAARLGEPLRLLTRDPAYYAYELERLPAGALDVVETDTFDTELVAEQLGRTPDLRGLISSTDTWMLVGAELTARFGLPGLDAAVLRLTRDKAAVRDRLFAAGLTRARAAEADSGDPATAALLVKAVGLPAILKDTAGTGSQNVWLVRDERELDAALAEAAGRQLKGRLFAEPYFSGPVYSAETLTWAGRTRLLGVSSRLMSPEPHFREEITAFPVAFPQPRRDALERWLDDVLAAVGYTDRFAHVEFALTTAGPEVVEINPRIGGALVGEGLCRALGVNVYEAMVEAALGSRPGLMDAALPGGPASAFVLGYPAEPGVFTGVDGLDRLPDMPGSPAWYPVKRTGDPVEHLGDSRGYAGIVYAEGETAELATHCAVAAANAVRVRTEPFRVAGTTDGAGVPDTAGTAGAAGTTGAAGTAADATASQAGQGSGD</sequence>
<organism evidence="7 8">
    <name type="scientific">Streptomyces paromomycinus</name>
    <name type="common">Streptomyces rimosus subsp. paromomycinus</name>
    <dbReference type="NCBI Taxonomy" id="92743"/>
    <lineage>
        <taxon>Bacteria</taxon>
        <taxon>Bacillati</taxon>
        <taxon>Actinomycetota</taxon>
        <taxon>Actinomycetes</taxon>
        <taxon>Kitasatosporales</taxon>
        <taxon>Streptomycetaceae</taxon>
        <taxon>Streptomyces</taxon>
    </lineage>
</organism>
<keyword evidence="3 4" id="KW-0067">ATP-binding</keyword>
<dbReference type="RefSeq" id="WP_125057636.1">
    <property type="nucleotide sequence ID" value="NZ_BHZD01000001.1"/>
</dbReference>
<dbReference type="InterPro" id="IPR052032">
    <property type="entry name" value="ATP-dep_AA_Ligase"/>
</dbReference>
<evidence type="ECO:0000256" key="1">
    <source>
        <dbReference type="ARBA" id="ARBA00022598"/>
    </source>
</evidence>
<proteinExistence type="predicted"/>
<reference evidence="7 8" key="1">
    <citation type="submission" date="2018-11" db="EMBL/GenBank/DDBJ databases">
        <title>Whole genome sequence of Streptomyces paromomycinus NBRC 15454(T).</title>
        <authorList>
            <person name="Komaki H."/>
            <person name="Tamura T."/>
        </authorList>
    </citation>
    <scope>NUCLEOTIDE SEQUENCE [LARGE SCALE GENOMIC DNA]</scope>
    <source>
        <strain evidence="7 8">NBRC 15454</strain>
    </source>
</reference>
<keyword evidence="1" id="KW-0436">Ligase</keyword>
<dbReference type="SUPFAM" id="SSF56059">
    <property type="entry name" value="Glutathione synthetase ATP-binding domain-like"/>
    <property type="match status" value="1"/>
</dbReference>
<dbReference type="InterPro" id="IPR013815">
    <property type="entry name" value="ATP_grasp_subdomain_1"/>
</dbReference>
<dbReference type="GO" id="GO:0046872">
    <property type="term" value="F:metal ion binding"/>
    <property type="evidence" value="ECO:0007669"/>
    <property type="project" value="InterPro"/>
</dbReference>